<evidence type="ECO:0000313" key="2">
    <source>
        <dbReference type="EMBL" id="KXS11861.1"/>
    </source>
</evidence>
<dbReference type="Proteomes" id="UP000070544">
    <property type="component" value="Unassembled WGS sequence"/>
</dbReference>
<feature type="signal peptide" evidence="1">
    <location>
        <begin position="1"/>
        <end position="22"/>
    </location>
</feature>
<feature type="chain" id="PRO_5007295928" evidence="1">
    <location>
        <begin position="23"/>
        <end position="183"/>
    </location>
</feature>
<proteinExistence type="predicted"/>
<evidence type="ECO:0000256" key="1">
    <source>
        <dbReference type="SAM" id="SignalP"/>
    </source>
</evidence>
<dbReference type="EMBL" id="KQ965796">
    <property type="protein sequence ID" value="KXS11861.1"/>
    <property type="molecule type" value="Genomic_DNA"/>
</dbReference>
<gene>
    <name evidence="2" type="ORF">M427DRAFT_137920</name>
</gene>
<sequence length="183" mass="19007">MPSIRIITVALALALLVSSSFALESYHLDKRATKLDCTSCDSFVKGAVAVQTTPCSKFVQLAQCTATQKNLYFTCLNALLTSANLAGAQSGYTAADVNATITTTNQICDALASNNTDVINAFDASSNAAQCSNYASNPQVANLQAYTTACNAYNSKVGGASRSTEFKTAGGLALIVAGFFSLL</sequence>
<keyword evidence="3" id="KW-1185">Reference proteome</keyword>
<organism evidence="2 3">
    <name type="scientific">Gonapodya prolifera (strain JEL478)</name>
    <name type="common">Monoblepharis prolifera</name>
    <dbReference type="NCBI Taxonomy" id="1344416"/>
    <lineage>
        <taxon>Eukaryota</taxon>
        <taxon>Fungi</taxon>
        <taxon>Fungi incertae sedis</taxon>
        <taxon>Chytridiomycota</taxon>
        <taxon>Chytridiomycota incertae sedis</taxon>
        <taxon>Monoblepharidomycetes</taxon>
        <taxon>Monoblepharidales</taxon>
        <taxon>Gonapodyaceae</taxon>
        <taxon>Gonapodya</taxon>
    </lineage>
</organism>
<reference evidence="2 3" key="1">
    <citation type="journal article" date="2015" name="Genome Biol. Evol.">
        <title>Phylogenomic analyses indicate that early fungi evolved digesting cell walls of algal ancestors of land plants.</title>
        <authorList>
            <person name="Chang Y."/>
            <person name="Wang S."/>
            <person name="Sekimoto S."/>
            <person name="Aerts A.L."/>
            <person name="Choi C."/>
            <person name="Clum A."/>
            <person name="LaButti K.M."/>
            <person name="Lindquist E.A."/>
            <person name="Yee Ngan C."/>
            <person name="Ohm R.A."/>
            <person name="Salamov A.A."/>
            <person name="Grigoriev I.V."/>
            <person name="Spatafora J.W."/>
            <person name="Berbee M.L."/>
        </authorList>
    </citation>
    <scope>NUCLEOTIDE SEQUENCE [LARGE SCALE GENOMIC DNA]</scope>
    <source>
        <strain evidence="2 3">JEL478</strain>
    </source>
</reference>
<dbReference type="AlphaFoldDB" id="A0A139A551"/>
<name>A0A139A551_GONPJ</name>
<accession>A0A139A551</accession>
<protein>
    <submittedName>
        <fullName evidence="2">Uncharacterized protein</fullName>
    </submittedName>
</protein>
<keyword evidence="1" id="KW-0732">Signal</keyword>
<evidence type="ECO:0000313" key="3">
    <source>
        <dbReference type="Proteomes" id="UP000070544"/>
    </source>
</evidence>